<organism evidence="2 3">
    <name type="scientific">Paraburkholderia ribeironis</name>
    <dbReference type="NCBI Taxonomy" id="1247936"/>
    <lineage>
        <taxon>Bacteria</taxon>
        <taxon>Pseudomonadati</taxon>
        <taxon>Pseudomonadota</taxon>
        <taxon>Betaproteobacteria</taxon>
        <taxon>Burkholderiales</taxon>
        <taxon>Burkholderiaceae</taxon>
        <taxon>Paraburkholderia</taxon>
    </lineage>
</organism>
<dbReference type="AlphaFoldDB" id="A0A1N7RUW1"/>
<feature type="compositionally biased region" description="Basic and acidic residues" evidence="1">
    <location>
        <begin position="35"/>
        <end position="48"/>
    </location>
</feature>
<proteinExistence type="predicted"/>
<evidence type="ECO:0000313" key="3">
    <source>
        <dbReference type="Proteomes" id="UP000187012"/>
    </source>
</evidence>
<protein>
    <submittedName>
        <fullName evidence="2">Uncharacterized protein</fullName>
    </submittedName>
</protein>
<dbReference type="EMBL" id="CYGX02000018">
    <property type="protein sequence ID" value="SIT38874.1"/>
    <property type="molecule type" value="Genomic_DNA"/>
</dbReference>
<reference evidence="2 3" key="1">
    <citation type="submission" date="2016-12" db="EMBL/GenBank/DDBJ databases">
        <authorList>
            <person name="Song W.-J."/>
            <person name="Kurnit D.M."/>
        </authorList>
    </citation>
    <scope>NUCLEOTIDE SEQUENCE [LARGE SCALE GENOMIC DNA]</scope>
    <source>
        <strain evidence="2 3">STM7296</strain>
    </source>
</reference>
<sequence>MSSPRREHGFWRRQRLSCCSYEVTVIDAALARRETPVNAARDDRRAAARDAASNRTDTSDCIKDRQDFPTGVSYFALSHSTFVQPQKLDARISIPVEAAAFRMRCRHNEVWRAAV</sequence>
<name>A0A1N7RUW1_9BURK</name>
<evidence type="ECO:0000256" key="1">
    <source>
        <dbReference type="SAM" id="MobiDB-lite"/>
    </source>
</evidence>
<evidence type="ECO:0000313" key="2">
    <source>
        <dbReference type="EMBL" id="SIT38874.1"/>
    </source>
</evidence>
<dbReference type="Proteomes" id="UP000187012">
    <property type="component" value="Unassembled WGS sequence"/>
</dbReference>
<accession>A0A1N7RUW1</accession>
<feature type="region of interest" description="Disordered" evidence="1">
    <location>
        <begin position="35"/>
        <end position="62"/>
    </location>
</feature>
<keyword evidence="3" id="KW-1185">Reference proteome</keyword>
<gene>
    <name evidence="2" type="ORF">BN2475_180017</name>
</gene>